<dbReference type="AlphaFoldDB" id="A0A517M5C6"/>
<organism evidence="3 4">
    <name type="scientific">Rosistilla ulvae</name>
    <dbReference type="NCBI Taxonomy" id="1930277"/>
    <lineage>
        <taxon>Bacteria</taxon>
        <taxon>Pseudomonadati</taxon>
        <taxon>Planctomycetota</taxon>
        <taxon>Planctomycetia</taxon>
        <taxon>Pirellulales</taxon>
        <taxon>Pirellulaceae</taxon>
        <taxon>Rosistilla</taxon>
    </lineage>
</organism>
<dbReference type="KEGG" id="ruv:EC9_42860"/>
<feature type="signal peptide" evidence="2">
    <location>
        <begin position="1"/>
        <end position="19"/>
    </location>
</feature>
<name>A0A517M5C6_9BACT</name>
<dbReference type="RefSeq" id="WP_145347972.1">
    <property type="nucleotide sequence ID" value="NZ_CP036261.1"/>
</dbReference>
<reference evidence="3 4" key="1">
    <citation type="submission" date="2019-02" db="EMBL/GenBank/DDBJ databases">
        <title>Deep-cultivation of Planctomycetes and their phenomic and genomic characterization uncovers novel biology.</title>
        <authorList>
            <person name="Wiegand S."/>
            <person name="Jogler M."/>
            <person name="Boedeker C."/>
            <person name="Pinto D."/>
            <person name="Vollmers J."/>
            <person name="Rivas-Marin E."/>
            <person name="Kohn T."/>
            <person name="Peeters S.H."/>
            <person name="Heuer A."/>
            <person name="Rast P."/>
            <person name="Oberbeckmann S."/>
            <person name="Bunk B."/>
            <person name="Jeske O."/>
            <person name="Meyerdierks A."/>
            <person name="Storesund J.E."/>
            <person name="Kallscheuer N."/>
            <person name="Luecker S."/>
            <person name="Lage O.M."/>
            <person name="Pohl T."/>
            <person name="Merkel B.J."/>
            <person name="Hornburger P."/>
            <person name="Mueller R.-W."/>
            <person name="Bruemmer F."/>
            <person name="Labrenz M."/>
            <person name="Spormann A.M."/>
            <person name="Op den Camp H."/>
            <person name="Overmann J."/>
            <person name="Amann R."/>
            <person name="Jetten M.S.M."/>
            <person name="Mascher T."/>
            <person name="Medema M.H."/>
            <person name="Devos D.P."/>
            <person name="Kaster A.-K."/>
            <person name="Ovreas L."/>
            <person name="Rohde M."/>
            <person name="Galperin M.Y."/>
            <person name="Jogler C."/>
        </authorList>
    </citation>
    <scope>NUCLEOTIDE SEQUENCE [LARGE SCALE GENOMIC DNA]</scope>
    <source>
        <strain evidence="3 4">EC9</strain>
    </source>
</reference>
<sequence precursor="true">MRRWVILLMVAATANACHAEVVYLRGGGSVSGSVKPLAMGKQKLILVDIGNGIQISLTQGEVARVDKEDDLIKQYQTRRIDAADQAEAHWELARWCKANLLLPQYDRQVRHVIRLDPQHATARASLGYTSFNGKWILIDELQRSRGLVYHQGKWKVPADVAMLEADGELEIQQKQWIQTIKRLRSRVLKGGKSGDESLAELTAIDDPIASAAIGKLLVQREDPDQVRMLWVQLLSKWETAEAADALIMASLFDPEPAIREACMDRLEQFAKPRAVNTYIAMLRDNDNKKVRIAANALMAMKDPRSILPLTDALVTTHKSKTGGGPSMSSSFDRNGGGGGGFSFGGGKEKIIEQKVRNPPVLSALMTLAPDADYQYDAERWRQHFSRHMAEVSYDLRRDP</sequence>
<dbReference type="EMBL" id="CP036261">
    <property type="protein sequence ID" value="QDS90082.1"/>
    <property type="molecule type" value="Genomic_DNA"/>
</dbReference>
<protein>
    <recommendedName>
        <fullName evidence="5">HEAT repeat protein</fullName>
    </recommendedName>
</protein>
<keyword evidence="2" id="KW-0732">Signal</keyword>
<gene>
    <name evidence="3" type="ORF">EC9_42860</name>
</gene>
<feature type="region of interest" description="Disordered" evidence="1">
    <location>
        <begin position="318"/>
        <end position="338"/>
    </location>
</feature>
<dbReference type="Gene3D" id="1.25.10.10">
    <property type="entry name" value="Leucine-rich Repeat Variant"/>
    <property type="match status" value="1"/>
</dbReference>
<dbReference type="InterPro" id="IPR016024">
    <property type="entry name" value="ARM-type_fold"/>
</dbReference>
<feature type="chain" id="PRO_5021944574" description="HEAT repeat protein" evidence="2">
    <location>
        <begin position="20"/>
        <end position="399"/>
    </location>
</feature>
<dbReference type="Pfam" id="PF13646">
    <property type="entry name" value="HEAT_2"/>
    <property type="match status" value="1"/>
</dbReference>
<accession>A0A517M5C6</accession>
<evidence type="ECO:0000256" key="1">
    <source>
        <dbReference type="SAM" id="MobiDB-lite"/>
    </source>
</evidence>
<evidence type="ECO:0000256" key="2">
    <source>
        <dbReference type="SAM" id="SignalP"/>
    </source>
</evidence>
<evidence type="ECO:0000313" key="4">
    <source>
        <dbReference type="Proteomes" id="UP000319557"/>
    </source>
</evidence>
<dbReference type="OrthoDB" id="212249at2"/>
<dbReference type="SUPFAM" id="SSF48371">
    <property type="entry name" value="ARM repeat"/>
    <property type="match status" value="1"/>
</dbReference>
<keyword evidence="4" id="KW-1185">Reference proteome</keyword>
<proteinExistence type="predicted"/>
<dbReference type="InterPro" id="IPR011989">
    <property type="entry name" value="ARM-like"/>
</dbReference>
<evidence type="ECO:0000313" key="3">
    <source>
        <dbReference type="EMBL" id="QDS90082.1"/>
    </source>
</evidence>
<evidence type="ECO:0008006" key="5">
    <source>
        <dbReference type="Google" id="ProtNLM"/>
    </source>
</evidence>
<dbReference type="Proteomes" id="UP000319557">
    <property type="component" value="Chromosome"/>
</dbReference>